<sequence>MAGSFSVFLILGLLFLKCNGFPDHASTAEDSSLPKEVKELVERMLSERETKISGLLDEQSVRLAQQEDLLSQQGSKLSQQKKRLAQQERKVSQLELLLREQEKEMSLQKLQNARQDTIVSHLDLTLRQLEKKQSRQESVISQQEKNVSRQKSVISDQEKKLSRQKSVISDQEKILSQQESVISQREKKVSHLEMTLRQQEMIISQVPELSRFKGLLLQQNLRNPFSQSTLFRQPDNTEQNRRSKTETGVNIQNARETVKKFHPQSSRTNATKTLNPDATHGNKTLPSSSHDVNARSDDAGPLEAVISHISQQVTQMSASIQTLKNGNDQQNLVLDDARTSVFVQWGSSACSPSSELVYSGIVGGSFYTNTGAATNFLCLTLSPIFSDQPVPPIAAYLYGGEYETYGPHHEKDPLCAVCRSQFSTTVMIPGTNVCTSGWHLQYSGFLMAGAFHHTAGTEYICVDSRFEYRIGSDKDENGKLLYYTVTQCGTLPCSPYVNHKIVTCAVCSK</sequence>
<feature type="signal peptide" evidence="2">
    <location>
        <begin position="1"/>
        <end position="20"/>
    </location>
</feature>
<evidence type="ECO:0000313" key="3">
    <source>
        <dbReference type="EMBL" id="KAK7108336.1"/>
    </source>
</evidence>
<dbReference type="EMBL" id="JBAMIC010000004">
    <property type="protein sequence ID" value="KAK7108336.1"/>
    <property type="molecule type" value="Genomic_DNA"/>
</dbReference>
<feature type="region of interest" description="Disordered" evidence="1">
    <location>
        <begin position="135"/>
        <end position="159"/>
    </location>
</feature>
<dbReference type="InterPro" id="IPR051077">
    <property type="entry name" value="Ca-dependent_lectin"/>
</dbReference>
<feature type="chain" id="PRO_5042860366" evidence="2">
    <location>
        <begin position="21"/>
        <end position="509"/>
    </location>
</feature>
<feature type="compositionally biased region" description="Polar residues" evidence="1">
    <location>
        <begin position="263"/>
        <end position="291"/>
    </location>
</feature>
<accession>A0AAN9BNF9</accession>
<feature type="region of interest" description="Disordered" evidence="1">
    <location>
        <begin position="260"/>
        <end position="297"/>
    </location>
</feature>
<gene>
    <name evidence="3" type="ORF">V1264_016090</name>
</gene>
<name>A0AAN9BNF9_9CAEN</name>
<feature type="region of interest" description="Disordered" evidence="1">
    <location>
        <begin position="228"/>
        <end position="247"/>
    </location>
</feature>
<evidence type="ECO:0000256" key="1">
    <source>
        <dbReference type="SAM" id="MobiDB-lite"/>
    </source>
</evidence>
<reference evidence="3 4" key="1">
    <citation type="submission" date="2024-02" db="EMBL/GenBank/DDBJ databases">
        <title>Chromosome-scale genome assembly of the rough periwinkle Littorina saxatilis.</title>
        <authorList>
            <person name="De Jode A."/>
            <person name="Faria R."/>
            <person name="Formenti G."/>
            <person name="Sims Y."/>
            <person name="Smith T.P."/>
            <person name="Tracey A."/>
            <person name="Wood J.M.D."/>
            <person name="Zagrodzka Z.B."/>
            <person name="Johannesson K."/>
            <person name="Butlin R.K."/>
            <person name="Leder E.H."/>
        </authorList>
    </citation>
    <scope>NUCLEOTIDE SEQUENCE [LARGE SCALE GENOMIC DNA]</scope>
    <source>
        <strain evidence="3">Snail1</strain>
        <tissue evidence="3">Muscle</tissue>
    </source>
</reference>
<dbReference type="GO" id="GO:0005615">
    <property type="term" value="C:extracellular space"/>
    <property type="evidence" value="ECO:0007669"/>
    <property type="project" value="TreeGrafter"/>
</dbReference>
<feature type="compositionally biased region" description="Polar residues" evidence="1">
    <location>
        <begin position="228"/>
        <end position="237"/>
    </location>
</feature>
<keyword evidence="4" id="KW-1185">Reference proteome</keyword>
<dbReference type="Proteomes" id="UP001374579">
    <property type="component" value="Unassembled WGS sequence"/>
</dbReference>
<organism evidence="3 4">
    <name type="scientific">Littorina saxatilis</name>
    <dbReference type="NCBI Taxonomy" id="31220"/>
    <lineage>
        <taxon>Eukaryota</taxon>
        <taxon>Metazoa</taxon>
        <taxon>Spiralia</taxon>
        <taxon>Lophotrochozoa</taxon>
        <taxon>Mollusca</taxon>
        <taxon>Gastropoda</taxon>
        <taxon>Caenogastropoda</taxon>
        <taxon>Littorinimorpha</taxon>
        <taxon>Littorinoidea</taxon>
        <taxon>Littorinidae</taxon>
        <taxon>Littorina</taxon>
    </lineage>
</organism>
<comment type="caution">
    <text evidence="3">The sequence shown here is derived from an EMBL/GenBank/DDBJ whole genome shotgun (WGS) entry which is preliminary data.</text>
</comment>
<evidence type="ECO:0000256" key="2">
    <source>
        <dbReference type="SAM" id="SignalP"/>
    </source>
</evidence>
<evidence type="ECO:0000313" key="4">
    <source>
        <dbReference type="Proteomes" id="UP001374579"/>
    </source>
</evidence>
<feature type="compositionally biased region" description="Polar residues" evidence="1">
    <location>
        <begin position="136"/>
        <end position="155"/>
    </location>
</feature>
<dbReference type="AlphaFoldDB" id="A0AAN9BNF9"/>
<protein>
    <submittedName>
        <fullName evidence="3">Uncharacterized protein</fullName>
    </submittedName>
</protein>
<proteinExistence type="predicted"/>
<dbReference type="PANTHER" id="PTHR24024:SF18">
    <property type="entry name" value="SHORT-CHAIN COLLAGEN C4-LIKE"/>
    <property type="match status" value="1"/>
</dbReference>
<dbReference type="PANTHER" id="PTHR24024">
    <property type="entry name" value="PULMONARY SURFACTANT-ASSOCIATED PROTEIN A"/>
    <property type="match status" value="1"/>
</dbReference>
<keyword evidence="2" id="KW-0732">Signal</keyword>